<name>A0ABQ1KZX0_9SPHI</name>
<accession>A0ABQ1KZX0</accession>
<dbReference type="SUPFAM" id="SSF50939">
    <property type="entry name" value="Sialidases"/>
    <property type="match status" value="1"/>
</dbReference>
<feature type="domain" description="Sialidase" evidence="1">
    <location>
        <begin position="138"/>
        <end position="335"/>
    </location>
</feature>
<dbReference type="EMBL" id="BMIK01000001">
    <property type="protein sequence ID" value="GGC13935.1"/>
    <property type="molecule type" value="Genomic_DNA"/>
</dbReference>
<dbReference type="InterPro" id="IPR036278">
    <property type="entry name" value="Sialidase_sf"/>
</dbReference>
<dbReference type="Pfam" id="PF13088">
    <property type="entry name" value="BNR_2"/>
    <property type="match status" value="1"/>
</dbReference>
<dbReference type="PANTHER" id="PTHR43752">
    <property type="entry name" value="BNR/ASP-BOX REPEAT FAMILY PROTEIN"/>
    <property type="match status" value="1"/>
</dbReference>
<dbReference type="Gene3D" id="2.120.10.10">
    <property type="match status" value="1"/>
</dbReference>
<gene>
    <name evidence="2" type="ORF">GCM10011386_01990</name>
</gene>
<dbReference type="PANTHER" id="PTHR43752:SF2">
    <property type="entry name" value="BNR_ASP-BOX REPEAT FAMILY PROTEIN"/>
    <property type="match status" value="1"/>
</dbReference>
<reference evidence="3" key="1">
    <citation type="journal article" date="2019" name="Int. J. Syst. Evol. Microbiol.">
        <title>The Global Catalogue of Microorganisms (GCM) 10K type strain sequencing project: providing services to taxonomists for standard genome sequencing and annotation.</title>
        <authorList>
            <consortium name="The Broad Institute Genomics Platform"/>
            <consortium name="The Broad Institute Genome Sequencing Center for Infectious Disease"/>
            <person name="Wu L."/>
            <person name="Ma J."/>
        </authorList>
    </citation>
    <scope>NUCLEOTIDE SEQUENCE [LARGE SCALE GENOMIC DNA]</scope>
    <source>
        <strain evidence="3">CGMCC 1.15342</strain>
    </source>
</reference>
<dbReference type="InterPro" id="IPR011040">
    <property type="entry name" value="Sialidase"/>
</dbReference>
<evidence type="ECO:0000313" key="3">
    <source>
        <dbReference type="Proteomes" id="UP000597338"/>
    </source>
</evidence>
<organism evidence="2 3">
    <name type="scientific">Parapedobacter defluvii</name>
    <dbReference type="NCBI Taxonomy" id="2045106"/>
    <lineage>
        <taxon>Bacteria</taxon>
        <taxon>Pseudomonadati</taxon>
        <taxon>Bacteroidota</taxon>
        <taxon>Sphingobacteriia</taxon>
        <taxon>Sphingobacteriales</taxon>
        <taxon>Sphingobacteriaceae</taxon>
        <taxon>Parapedobacter</taxon>
    </lineage>
</organism>
<sequence>MIATICTFLLGGLLLVDPIAHLSNVEPPIYRAEIKERYISVDSVCAWPNLTMLGDSTIIATIFNKPSHGLVEGDVECWASKDGTDWKKHGTPALHDATATTRTNVAAGLTKHGDLLVLSSGWLLKPAEAPNPSRGAIIKAWISRSSDGGKTWTVDKHSFPPAEKGRTEYIPFGDIFIADDGSLRTTCYSITRDRREDKVTLFRSDDDGYTWKKMVDIIEQHNETALFRVKDNVWLAAARSSTEAHVNLFRSEDDGYTWQKIRAITELRQIPAHIMLLKGGQLLLTYGNRNAGRFGIKAKVSDDNGITWSQEITLIDDLSSGDSGYPSSVQLASGEIVTAYYAAGTTAHHRYHMGTVKWILEKAEK</sequence>
<dbReference type="CDD" id="cd15482">
    <property type="entry name" value="Sialidase_non-viral"/>
    <property type="match status" value="1"/>
</dbReference>
<dbReference type="RefSeq" id="WP_188746491.1">
    <property type="nucleotide sequence ID" value="NZ_BMIK01000001.1"/>
</dbReference>
<dbReference type="Proteomes" id="UP000597338">
    <property type="component" value="Unassembled WGS sequence"/>
</dbReference>
<protein>
    <recommendedName>
        <fullName evidence="1">Sialidase domain-containing protein</fullName>
    </recommendedName>
</protein>
<evidence type="ECO:0000259" key="1">
    <source>
        <dbReference type="Pfam" id="PF13088"/>
    </source>
</evidence>
<comment type="caution">
    <text evidence="2">The sequence shown here is derived from an EMBL/GenBank/DDBJ whole genome shotgun (WGS) entry which is preliminary data.</text>
</comment>
<proteinExistence type="predicted"/>
<evidence type="ECO:0000313" key="2">
    <source>
        <dbReference type="EMBL" id="GGC13935.1"/>
    </source>
</evidence>
<keyword evidence="3" id="KW-1185">Reference proteome</keyword>